<gene>
    <name evidence="2" type="ORF">FRX48_09367</name>
</gene>
<evidence type="ECO:0000313" key="3">
    <source>
        <dbReference type="Proteomes" id="UP000324767"/>
    </source>
</evidence>
<evidence type="ECO:0000313" key="2">
    <source>
        <dbReference type="EMBL" id="KAA6406869.1"/>
    </source>
</evidence>
<proteinExistence type="predicted"/>
<feature type="chain" id="PRO_5024335040" evidence="1">
    <location>
        <begin position="17"/>
        <end position="254"/>
    </location>
</feature>
<name>A0A5M8PC43_9LECA</name>
<reference evidence="2 3" key="1">
    <citation type="submission" date="2019-09" db="EMBL/GenBank/DDBJ databases">
        <title>The hologenome of the rock-dwelling lichen Lasallia pustulata.</title>
        <authorList>
            <person name="Greshake Tzovaras B."/>
            <person name="Segers F."/>
            <person name="Bicker A."/>
            <person name="Dal Grande F."/>
            <person name="Otte J."/>
            <person name="Hankeln T."/>
            <person name="Schmitt I."/>
            <person name="Ebersberger I."/>
        </authorList>
    </citation>
    <scope>NUCLEOTIDE SEQUENCE [LARGE SCALE GENOMIC DNA]</scope>
    <source>
        <strain evidence="2">A1-1</strain>
    </source>
</reference>
<dbReference type="Proteomes" id="UP000324767">
    <property type="component" value="Unassembled WGS sequence"/>
</dbReference>
<evidence type="ECO:0000256" key="1">
    <source>
        <dbReference type="SAM" id="SignalP"/>
    </source>
</evidence>
<keyword evidence="1" id="KW-0732">Signal</keyword>
<protein>
    <submittedName>
        <fullName evidence="2">Uncharacterized protein</fullName>
    </submittedName>
</protein>
<accession>A0A5M8PC43</accession>
<dbReference type="EMBL" id="VXIT01000022">
    <property type="protein sequence ID" value="KAA6406869.1"/>
    <property type="molecule type" value="Genomic_DNA"/>
</dbReference>
<sequence>MKTTILVFLYAAGSLAEKLDCQFNVDAFPNCSKSRLEPTSTSSVAASETSQGHVPWVSIADGDALWTTDATDYSIYLNCTLKDSGNQTSAEIDKSQAIKEGSAIDDFGYSIGHLLPNQSATCFVSMLDEDGNLLAETPEFPAGDVGRSSTTGSALRITGAASYSTAMPLSSRFTDAATSNATVTASSSMSLSTAASSSLPLTAPSTTHGLIMTSTVFATTPAKITSSGSNPNVRVQTVMGILAGAVAFALVIGS</sequence>
<dbReference type="AlphaFoldDB" id="A0A5M8PC43"/>
<feature type="signal peptide" evidence="1">
    <location>
        <begin position="1"/>
        <end position="16"/>
    </location>
</feature>
<comment type="caution">
    <text evidence="2">The sequence shown here is derived from an EMBL/GenBank/DDBJ whole genome shotgun (WGS) entry which is preliminary data.</text>
</comment>
<organism evidence="2 3">
    <name type="scientific">Lasallia pustulata</name>
    <dbReference type="NCBI Taxonomy" id="136370"/>
    <lineage>
        <taxon>Eukaryota</taxon>
        <taxon>Fungi</taxon>
        <taxon>Dikarya</taxon>
        <taxon>Ascomycota</taxon>
        <taxon>Pezizomycotina</taxon>
        <taxon>Lecanoromycetes</taxon>
        <taxon>OSLEUM clade</taxon>
        <taxon>Umbilicariomycetidae</taxon>
        <taxon>Umbilicariales</taxon>
        <taxon>Umbilicariaceae</taxon>
        <taxon>Lasallia</taxon>
    </lineage>
</organism>